<proteinExistence type="predicted"/>
<dbReference type="EMBL" id="CP011975">
    <property type="protein sequence ID" value="AKP33516.1"/>
    <property type="molecule type" value="Genomic_DNA"/>
</dbReference>
<accession>A0ABM5UCI7</accession>
<organism evidence="1 2">
    <name type="scientific">Yersinia aleksiciae</name>
    <dbReference type="NCBI Taxonomy" id="263819"/>
    <lineage>
        <taxon>Bacteria</taxon>
        <taxon>Pseudomonadati</taxon>
        <taxon>Pseudomonadota</taxon>
        <taxon>Gammaproteobacteria</taxon>
        <taxon>Enterobacterales</taxon>
        <taxon>Yersiniaceae</taxon>
        <taxon>Yersinia</taxon>
    </lineage>
</organism>
<evidence type="ECO:0000313" key="1">
    <source>
        <dbReference type="EMBL" id="AKP33516.1"/>
    </source>
</evidence>
<name>A0ABM5UCI7_YERAE</name>
<gene>
    <name evidence="1" type="ORF">ACZ76_08190</name>
</gene>
<sequence length="619" mass="71480">MGDITTAGYFANHQLSESDFCSLQAKPEEFKPKLTPYEAIADFLRMIFCCEMKRSALVNLNYFMHENYLTNNPIEILTVFEKILPDEIKEKVFYSIHYEGSESKLKSIVIQYNEKSIEISPNHCWLTDSDKEIIKKLKSNVIIFHTGNSDIINADEVNETEGKENSNSKRENFIKNALNRGVNELSSEKKCVNLIYDIDSKDCVVERVVLINNGLPYLEIPLKSGENIIIQNSLSERIAIENTYTSSPYKKITRELRSLDEKLAYLDDDQSPATPRLIDEVAKIIVELKELIQFNDIVRAIDIDIQSKKCKYYISKALDAINNIKDNKLSRNDFNLEVLEIKNNIMFFKNNISTENYHDPHNPEQTITYAERAIRITEKKIKDWQDRLGLIDVNSTVSTMTEFVKYCAEYLNVKTPKVHTKNIVDVQALDDLERQNAMNAAFNNLYNFASNDEENSKLISINKIEEFLLEYQGNNLINKGNQDISKFSDELYGFNPNLFIPRDLLNEYSAANKTLTEEIKSSLNLSLHNSEEFRAKAMGLLSKVHVMKSLFLDKYMKCFDAQRMSESQDMLTVFKTILNRIEQNKTIDEDKKHTWLLQANKRLLDEINRKIGASATIPE</sequence>
<dbReference type="RefSeq" id="WP_048618361.1">
    <property type="nucleotide sequence ID" value="NZ_CABMLM010000005.1"/>
</dbReference>
<dbReference type="Proteomes" id="UP000069914">
    <property type="component" value="Chromosome"/>
</dbReference>
<keyword evidence="2" id="KW-1185">Reference proteome</keyword>
<evidence type="ECO:0000313" key="2">
    <source>
        <dbReference type="Proteomes" id="UP000069914"/>
    </source>
</evidence>
<protein>
    <submittedName>
        <fullName evidence="1">Uncharacterized protein</fullName>
    </submittedName>
</protein>
<dbReference type="GeneID" id="61902055"/>
<reference evidence="1 2" key="1">
    <citation type="journal article" date="2015" name="Genome Announc.">
        <title>De Novo Genome Sequence of Yersinia aleksiciae Y159T.</title>
        <authorList>
            <person name="Sprague L.D."/>
            <person name="Neubauer H."/>
        </authorList>
    </citation>
    <scope>NUCLEOTIDE SEQUENCE [LARGE SCALE GENOMIC DNA]</scope>
    <source>
        <strain evidence="1 2">159</strain>
    </source>
</reference>